<evidence type="ECO:0000313" key="3">
    <source>
        <dbReference type="EMBL" id="MDD7968054.1"/>
    </source>
</evidence>
<name>A0ABT5SYW5_9PSEU</name>
<dbReference type="EMBL" id="JAQZAO010000010">
    <property type="protein sequence ID" value="MDD7968054.1"/>
    <property type="molecule type" value="Genomic_DNA"/>
</dbReference>
<feature type="region of interest" description="Disordered" evidence="1">
    <location>
        <begin position="1"/>
        <end position="22"/>
    </location>
</feature>
<dbReference type="Proteomes" id="UP001300763">
    <property type="component" value="Unassembled WGS sequence"/>
</dbReference>
<feature type="compositionally biased region" description="Polar residues" evidence="1">
    <location>
        <begin position="91"/>
        <end position="101"/>
    </location>
</feature>
<feature type="transmembrane region" description="Helical" evidence="2">
    <location>
        <begin position="122"/>
        <end position="147"/>
    </location>
</feature>
<dbReference type="Pfam" id="PF19650">
    <property type="entry name" value="DUF6153"/>
    <property type="match status" value="1"/>
</dbReference>
<keyword evidence="2" id="KW-0812">Transmembrane</keyword>
<keyword evidence="2" id="KW-0472">Membrane</keyword>
<comment type="caution">
    <text evidence="3">The sequence shown here is derived from an EMBL/GenBank/DDBJ whole genome shotgun (WGS) entry which is preliminary data.</text>
</comment>
<accession>A0ABT5SYW5</accession>
<dbReference type="RefSeq" id="WP_274202584.1">
    <property type="nucleotide sequence ID" value="NZ_JAQZAO010000010.1"/>
</dbReference>
<evidence type="ECO:0000256" key="1">
    <source>
        <dbReference type="SAM" id="MobiDB-lite"/>
    </source>
</evidence>
<dbReference type="InterPro" id="IPR046151">
    <property type="entry name" value="DUF6153"/>
</dbReference>
<feature type="region of interest" description="Disordered" evidence="1">
    <location>
        <begin position="50"/>
        <end position="101"/>
    </location>
</feature>
<proteinExistence type="predicted"/>
<gene>
    <name evidence="3" type="ORF">PGB27_22140</name>
</gene>
<evidence type="ECO:0000313" key="4">
    <source>
        <dbReference type="Proteomes" id="UP001300763"/>
    </source>
</evidence>
<protein>
    <submittedName>
        <fullName evidence="3">DUF6153 family protein</fullName>
    </submittedName>
</protein>
<keyword evidence="4" id="KW-1185">Reference proteome</keyword>
<reference evidence="3 4" key="1">
    <citation type="submission" date="2023-02" db="EMBL/GenBank/DDBJ databases">
        <title>Genome sequencing required for Actinomycetospora new species description.</title>
        <authorList>
            <person name="Saimee Y."/>
            <person name="Duangmal K."/>
        </authorList>
    </citation>
    <scope>NUCLEOTIDE SEQUENCE [LARGE SCALE GENOMIC DNA]</scope>
    <source>
        <strain evidence="3 4">DW7H6</strain>
    </source>
</reference>
<feature type="compositionally biased region" description="Basic residues" evidence="1">
    <location>
        <begin position="1"/>
        <end position="12"/>
    </location>
</feature>
<keyword evidence="2" id="KW-1133">Transmembrane helix</keyword>
<evidence type="ECO:0000256" key="2">
    <source>
        <dbReference type="SAM" id="Phobius"/>
    </source>
</evidence>
<sequence>MIRWHGSSRRRAGGAVSTTPSRGSWCGRLALLVVALGLVLMHHVVGAHQHSTPDVASPPMPAPAVVGHAAPSTSEHHHGGDAVPSAGVDQHGTTPDGMSTASSAALLHHHPDEGGHDHAGSLLHLCLVALVGGAAFLLVLVLVALWWRPPPRRVGPAGGAPATAPRAPPASSRLAELQVLRL</sequence>
<organism evidence="3 4">
    <name type="scientific">Actinomycetospora lemnae</name>
    <dbReference type="NCBI Taxonomy" id="3019891"/>
    <lineage>
        <taxon>Bacteria</taxon>
        <taxon>Bacillati</taxon>
        <taxon>Actinomycetota</taxon>
        <taxon>Actinomycetes</taxon>
        <taxon>Pseudonocardiales</taxon>
        <taxon>Pseudonocardiaceae</taxon>
        <taxon>Actinomycetospora</taxon>
    </lineage>
</organism>